<feature type="compositionally biased region" description="Basic and acidic residues" evidence="2">
    <location>
        <begin position="387"/>
        <end position="397"/>
    </location>
</feature>
<dbReference type="SUPFAM" id="SSF52096">
    <property type="entry name" value="ClpP/crotonase"/>
    <property type="match status" value="1"/>
</dbReference>
<evidence type="ECO:0000256" key="2">
    <source>
        <dbReference type="SAM" id="MobiDB-lite"/>
    </source>
</evidence>
<sequence length="432" mass="45308">MTIRSIRNPMIFDAAITANWAMDEAALQTVLEIASREHQIEPTMLEAYRAQELDRAERATVRDGVAILNVDGPLFKRANLMTMFCGATSYDVLRRDLQAALDNASVRAIMLNIHSPGGEAAGTSELAQAVYDARSVKPIHAYAGDQAASAAYWIGSAADKFWIGPAAALGSIGVRAGIQDTSGRDESRGVKNYEFVSSQSPFKKVDLNSKQGRDRVQARVDAMAAVFVETVAKNRNVSVAHVLEAFGKGDVLIGKAAIDAGMADGFGTFESVLASLSRGEEPKSFAGFNPAASGQTQESETMEKTPEELAAEAAAAATAPVVAPEAAAVETVDASAAATAAERKRVTDIMALTLPGYEEAASKAIETGSSAHEFSAMIVSTEKAKRTERADAVKTDTEANAEVAPSSGKERATGDDAAANAILGAFKLATGN</sequence>
<evidence type="ECO:0000313" key="4">
    <source>
        <dbReference type="EMBL" id="KRR21701.1"/>
    </source>
</evidence>
<dbReference type="PANTHER" id="PTHR42987">
    <property type="entry name" value="PEPTIDASE S49"/>
    <property type="match status" value="1"/>
</dbReference>
<dbReference type="InterPro" id="IPR002142">
    <property type="entry name" value="Peptidase_S49"/>
</dbReference>
<dbReference type="Gene3D" id="3.90.226.10">
    <property type="entry name" value="2-enoyl-CoA Hydratase, Chain A, domain 1"/>
    <property type="match status" value="1"/>
</dbReference>
<dbReference type="InterPro" id="IPR029045">
    <property type="entry name" value="ClpP/crotonase-like_dom_sf"/>
</dbReference>
<dbReference type="Pfam" id="PF01343">
    <property type="entry name" value="Peptidase_S49"/>
    <property type="match status" value="1"/>
</dbReference>
<evidence type="ECO:0000313" key="5">
    <source>
        <dbReference type="Proteomes" id="UP000052023"/>
    </source>
</evidence>
<comment type="similarity">
    <text evidence="1">Belongs to the peptidase S49 family.</text>
</comment>
<dbReference type="CDD" id="cd07022">
    <property type="entry name" value="S49_Sppa_36K_type"/>
    <property type="match status" value="1"/>
</dbReference>
<feature type="region of interest" description="Disordered" evidence="2">
    <location>
        <begin position="387"/>
        <end position="415"/>
    </location>
</feature>
<dbReference type="RefSeq" id="WP_057845601.1">
    <property type="nucleotide sequence ID" value="NZ_LLYA01000170.1"/>
</dbReference>
<proteinExistence type="inferred from homology"/>
<accession>A0A0R3MUM4</accession>
<reference evidence="4 5" key="1">
    <citation type="submission" date="2014-03" db="EMBL/GenBank/DDBJ databases">
        <title>Bradyrhizobium valentinum sp. nov., isolated from effective nodules of Lupinus mariae-josephae, a lupine endemic of basic-lime soils in Eastern Spain.</title>
        <authorList>
            <person name="Duran D."/>
            <person name="Rey L."/>
            <person name="Navarro A."/>
            <person name="Busquets A."/>
            <person name="Imperial J."/>
            <person name="Ruiz-Argueso T."/>
        </authorList>
    </citation>
    <scope>NUCLEOTIDE SEQUENCE [LARGE SCALE GENOMIC DNA]</scope>
    <source>
        <strain evidence="4 5">Ro19</strain>
    </source>
</reference>
<dbReference type="PANTHER" id="PTHR42987:SF4">
    <property type="entry name" value="PROTEASE SOHB-RELATED"/>
    <property type="match status" value="1"/>
</dbReference>
<dbReference type="AlphaFoldDB" id="A0A0R3MUM4"/>
<keyword evidence="5" id="KW-1185">Reference proteome</keyword>
<comment type="caution">
    <text evidence="4">The sequence shown here is derived from an EMBL/GenBank/DDBJ whole genome shotgun (WGS) entry which is preliminary data.</text>
</comment>
<dbReference type="InterPro" id="IPR033855">
    <property type="entry name" value="Protein_C"/>
</dbReference>
<organism evidence="4 5">
    <name type="scientific">Bradyrhizobium retamae</name>
    <dbReference type="NCBI Taxonomy" id="1300035"/>
    <lineage>
        <taxon>Bacteria</taxon>
        <taxon>Pseudomonadati</taxon>
        <taxon>Pseudomonadota</taxon>
        <taxon>Alphaproteobacteria</taxon>
        <taxon>Hyphomicrobiales</taxon>
        <taxon>Nitrobacteraceae</taxon>
        <taxon>Bradyrhizobium</taxon>
    </lineage>
</organism>
<dbReference type="OrthoDB" id="266140at2"/>
<name>A0A0R3MUM4_9BRAD</name>
<dbReference type="Proteomes" id="UP000052023">
    <property type="component" value="Unassembled WGS sequence"/>
</dbReference>
<dbReference type="GO" id="GO:0006508">
    <property type="term" value="P:proteolysis"/>
    <property type="evidence" value="ECO:0007669"/>
    <property type="project" value="InterPro"/>
</dbReference>
<gene>
    <name evidence="4" type="ORF">CQ13_06525</name>
</gene>
<evidence type="ECO:0000256" key="1">
    <source>
        <dbReference type="ARBA" id="ARBA00008683"/>
    </source>
</evidence>
<dbReference type="GO" id="GO:0008233">
    <property type="term" value="F:peptidase activity"/>
    <property type="evidence" value="ECO:0007669"/>
    <property type="project" value="InterPro"/>
</dbReference>
<dbReference type="EMBL" id="LLYA01000170">
    <property type="protein sequence ID" value="KRR21701.1"/>
    <property type="molecule type" value="Genomic_DNA"/>
</dbReference>
<protein>
    <recommendedName>
        <fullName evidence="3">Peptidase S49 domain-containing protein</fullName>
    </recommendedName>
</protein>
<evidence type="ECO:0000259" key="3">
    <source>
        <dbReference type="Pfam" id="PF01343"/>
    </source>
</evidence>
<feature type="domain" description="Peptidase S49" evidence="3">
    <location>
        <begin position="134"/>
        <end position="278"/>
    </location>
</feature>